<protein>
    <submittedName>
        <fullName evidence="10">Phospholipid carrier-dependent glycosyltransferase</fullName>
    </submittedName>
</protein>
<dbReference type="GO" id="GO:0005886">
    <property type="term" value="C:plasma membrane"/>
    <property type="evidence" value="ECO:0007669"/>
    <property type="project" value="UniProtKB-SubCell"/>
</dbReference>
<evidence type="ECO:0000313" key="10">
    <source>
        <dbReference type="EMBL" id="HCT59173.1"/>
    </source>
</evidence>
<evidence type="ECO:0000313" key="11">
    <source>
        <dbReference type="Proteomes" id="UP000264071"/>
    </source>
</evidence>
<dbReference type="GO" id="GO:0016763">
    <property type="term" value="F:pentosyltransferase activity"/>
    <property type="evidence" value="ECO:0007669"/>
    <property type="project" value="TreeGrafter"/>
</dbReference>
<feature type="transmembrane region" description="Helical" evidence="8">
    <location>
        <begin position="223"/>
        <end position="256"/>
    </location>
</feature>
<comment type="subcellular location">
    <subcellularLocation>
        <location evidence="1">Cell membrane</location>
        <topology evidence="1">Multi-pass membrane protein</topology>
    </subcellularLocation>
</comment>
<comment type="caution">
    <text evidence="10">The sequence shown here is derived from an EMBL/GenBank/DDBJ whole genome shotgun (WGS) entry which is preliminary data.</text>
</comment>
<evidence type="ECO:0000256" key="5">
    <source>
        <dbReference type="ARBA" id="ARBA00022692"/>
    </source>
</evidence>
<dbReference type="InterPro" id="IPR050297">
    <property type="entry name" value="LipidA_mod_glycosyltrf_83"/>
</dbReference>
<evidence type="ECO:0000256" key="4">
    <source>
        <dbReference type="ARBA" id="ARBA00022679"/>
    </source>
</evidence>
<proteinExistence type="predicted"/>
<feature type="transmembrane region" description="Helical" evidence="8">
    <location>
        <begin position="159"/>
        <end position="180"/>
    </location>
</feature>
<feature type="transmembrane region" description="Helical" evidence="8">
    <location>
        <begin position="377"/>
        <end position="394"/>
    </location>
</feature>
<dbReference type="PANTHER" id="PTHR33908">
    <property type="entry name" value="MANNOSYLTRANSFERASE YKCB-RELATED"/>
    <property type="match status" value="1"/>
</dbReference>
<gene>
    <name evidence="10" type="ORF">DGD08_18385</name>
</gene>
<dbReference type="Proteomes" id="UP000264071">
    <property type="component" value="Unassembled WGS sequence"/>
</dbReference>
<feature type="transmembrane region" description="Helical" evidence="8">
    <location>
        <begin position="406"/>
        <end position="431"/>
    </location>
</feature>
<feature type="transmembrane region" description="Helical" evidence="8">
    <location>
        <begin position="350"/>
        <end position="371"/>
    </location>
</feature>
<dbReference type="PANTHER" id="PTHR33908:SF11">
    <property type="entry name" value="MEMBRANE PROTEIN"/>
    <property type="match status" value="1"/>
</dbReference>
<evidence type="ECO:0000256" key="8">
    <source>
        <dbReference type="SAM" id="Phobius"/>
    </source>
</evidence>
<reference evidence="10 11" key="1">
    <citation type="journal article" date="2018" name="Nat. Biotechnol.">
        <title>A standardized bacterial taxonomy based on genome phylogeny substantially revises the tree of life.</title>
        <authorList>
            <person name="Parks D.H."/>
            <person name="Chuvochina M."/>
            <person name="Waite D.W."/>
            <person name="Rinke C."/>
            <person name="Skarshewski A."/>
            <person name="Chaumeil P.A."/>
            <person name="Hugenholtz P."/>
        </authorList>
    </citation>
    <scope>NUCLEOTIDE SEQUENCE [LARGE SCALE GENOMIC DNA]</scope>
    <source>
        <strain evidence="10">UBA8844</strain>
    </source>
</reference>
<feature type="domain" description="Glycosyltransferase RgtA/B/C/D-like" evidence="9">
    <location>
        <begin position="113"/>
        <end position="286"/>
    </location>
</feature>
<dbReference type="Pfam" id="PF13231">
    <property type="entry name" value="PMT_2"/>
    <property type="match status" value="1"/>
</dbReference>
<feature type="transmembrane region" description="Helical" evidence="8">
    <location>
        <begin position="135"/>
        <end position="153"/>
    </location>
</feature>
<accession>A0A3D4VDI0</accession>
<organism evidence="10 11">
    <name type="scientific">Gemmatimonas aurantiaca</name>
    <dbReference type="NCBI Taxonomy" id="173480"/>
    <lineage>
        <taxon>Bacteria</taxon>
        <taxon>Pseudomonadati</taxon>
        <taxon>Gemmatimonadota</taxon>
        <taxon>Gemmatimonadia</taxon>
        <taxon>Gemmatimonadales</taxon>
        <taxon>Gemmatimonadaceae</taxon>
        <taxon>Gemmatimonas</taxon>
    </lineage>
</organism>
<dbReference type="GO" id="GO:0009103">
    <property type="term" value="P:lipopolysaccharide biosynthetic process"/>
    <property type="evidence" value="ECO:0007669"/>
    <property type="project" value="UniProtKB-ARBA"/>
</dbReference>
<evidence type="ECO:0000256" key="3">
    <source>
        <dbReference type="ARBA" id="ARBA00022676"/>
    </source>
</evidence>
<dbReference type="InterPro" id="IPR038731">
    <property type="entry name" value="RgtA/B/C-like"/>
</dbReference>
<evidence type="ECO:0000256" key="6">
    <source>
        <dbReference type="ARBA" id="ARBA00022989"/>
    </source>
</evidence>
<evidence type="ECO:0000256" key="7">
    <source>
        <dbReference type="ARBA" id="ARBA00023136"/>
    </source>
</evidence>
<keyword evidence="3" id="KW-0328">Glycosyltransferase</keyword>
<dbReference type="EMBL" id="DPIY01000012">
    <property type="protein sequence ID" value="HCT59173.1"/>
    <property type="molecule type" value="Genomic_DNA"/>
</dbReference>
<feature type="transmembrane region" description="Helical" evidence="8">
    <location>
        <begin position="321"/>
        <end position="341"/>
    </location>
</feature>
<keyword evidence="4 10" id="KW-0808">Transferase</keyword>
<evidence type="ECO:0000256" key="2">
    <source>
        <dbReference type="ARBA" id="ARBA00022475"/>
    </source>
</evidence>
<keyword evidence="7 8" id="KW-0472">Membrane</keyword>
<evidence type="ECO:0000256" key="1">
    <source>
        <dbReference type="ARBA" id="ARBA00004651"/>
    </source>
</evidence>
<evidence type="ECO:0000259" key="9">
    <source>
        <dbReference type="Pfam" id="PF13231"/>
    </source>
</evidence>
<keyword evidence="6 8" id="KW-1133">Transmembrane helix</keyword>
<name>A0A3D4VDI0_9BACT</name>
<feature type="transmembrane region" description="Helical" evidence="8">
    <location>
        <begin position="268"/>
        <end position="288"/>
    </location>
</feature>
<sequence>MGWSGTRRGAGHGRHITHLRTAMDCVLSVWRRIHLDTCATASPCAKSPTDSHVNAEVNIAGRAASDAVWNRRLWLIVSASTVVRLMVAAATGLGVDESYAVTVARPLSWSYFDHPPLHFWMAGGMTWLTGDTRALAVRLPFVLAFSVTLWAIGRLGQHAFGARAGALGALSLVCTGVLGLTTGTWVLPDGPLVMCASLAALMLAPLLFNTANPTRDPATTNSWLRWGVVGVLLGGALLSKYHAVLYGAGILLFLLTTESGRRQLRTSGPWLAAAIALLCTVPVLWWNAEHGWVSFTFQGARAATTAAWSIAPFVENVVGQALWLLPWMAVPFAVALGRAIASGRTDVRQWFFACLALVPVCVFTVITLGGARGLPHWQAPGWLFAAPLVGRMLDRAITRDVRWPRWWLPMAAGTWLTLVLILGSHVATGWLSPHIAVLSAPADPTLDAFDWRALRDSLSVRGIDIRDGVTTRSWIQAGKLGVALGATTPIMCACDDAHHLLFRYPATVFPRLVVEHVQPWKRGWQPASVALTGQLGPLDSLGTITLARSGQPAVSLAVYRLALPETQAQAASGSRSFRR</sequence>
<keyword evidence="5 8" id="KW-0812">Transmembrane</keyword>
<dbReference type="AlphaFoldDB" id="A0A3D4VDI0"/>
<keyword evidence="2" id="KW-1003">Cell membrane</keyword>